<evidence type="ECO:0000256" key="5">
    <source>
        <dbReference type="ARBA" id="ARBA00023163"/>
    </source>
</evidence>
<reference evidence="9 10" key="1">
    <citation type="journal article" date="2021" name="BMC Genomics">
        <title>Telomere-to-telomere genome assembly of asparaginase-producing Trichoderma simmonsii.</title>
        <authorList>
            <person name="Chung D."/>
            <person name="Kwon Y.M."/>
            <person name="Yang Y."/>
        </authorList>
    </citation>
    <scope>NUCLEOTIDE SEQUENCE [LARGE SCALE GENOMIC DNA]</scope>
    <source>
        <strain evidence="9 10">GH-Sj1</strain>
    </source>
</reference>
<dbReference type="Pfam" id="PF04082">
    <property type="entry name" value="Fungal_trans"/>
    <property type="match status" value="1"/>
</dbReference>
<keyword evidence="1" id="KW-0479">Metal-binding</keyword>
<dbReference type="AlphaFoldDB" id="A0A8G0LAG7"/>
<evidence type="ECO:0000313" key="9">
    <source>
        <dbReference type="EMBL" id="QYS98736.1"/>
    </source>
</evidence>
<dbReference type="InterPro" id="IPR001138">
    <property type="entry name" value="Zn2Cys6_DnaBD"/>
</dbReference>
<dbReference type="Pfam" id="PF00172">
    <property type="entry name" value="Zn_clus"/>
    <property type="match status" value="1"/>
</dbReference>
<dbReference type="InterPro" id="IPR036864">
    <property type="entry name" value="Zn2-C6_fun-type_DNA-bd_sf"/>
</dbReference>
<keyword evidence="10" id="KW-1185">Reference proteome</keyword>
<protein>
    <submittedName>
        <fullName evidence="9">Fungal_trans domain-containing protein</fullName>
    </submittedName>
</protein>
<evidence type="ECO:0000256" key="6">
    <source>
        <dbReference type="ARBA" id="ARBA00023242"/>
    </source>
</evidence>
<dbReference type="CDD" id="cd00067">
    <property type="entry name" value="GAL4"/>
    <property type="match status" value="1"/>
</dbReference>
<dbReference type="GO" id="GO:0003677">
    <property type="term" value="F:DNA binding"/>
    <property type="evidence" value="ECO:0007669"/>
    <property type="project" value="UniProtKB-KW"/>
</dbReference>
<organism evidence="9 10">
    <name type="scientific">Trichoderma simmonsii</name>
    <dbReference type="NCBI Taxonomy" id="1491479"/>
    <lineage>
        <taxon>Eukaryota</taxon>
        <taxon>Fungi</taxon>
        <taxon>Dikarya</taxon>
        <taxon>Ascomycota</taxon>
        <taxon>Pezizomycotina</taxon>
        <taxon>Sordariomycetes</taxon>
        <taxon>Hypocreomycetidae</taxon>
        <taxon>Hypocreales</taxon>
        <taxon>Hypocreaceae</taxon>
        <taxon>Trichoderma</taxon>
    </lineage>
</organism>
<proteinExistence type="predicted"/>
<dbReference type="Gene3D" id="4.10.240.10">
    <property type="entry name" value="Zn(2)-C6 fungal-type DNA-binding domain"/>
    <property type="match status" value="1"/>
</dbReference>
<dbReference type="CDD" id="cd12148">
    <property type="entry name" value="fungal_TF_MHR"/>
    <property type="match status" value="1"/>
</dbReference>
<dbReference type="GO" id="GO:0008270">
    <property type="term" value="F:zinc ion binding"/>
    <property type="evidence" value="ECO:0007669"/>
    <property type="project" value="InterPro"/>
</dbReference>
<evidence type="ECO:0000259" key="8">
    <source>
        <dbReference type="PROSITE" id="PS50048"/>
    </source>
</evidence>
<dbReference type="SUPFAM" id="SSF57701">
    <property type="entry name" value="Zn2/Cys6 DNA-binding domain"/>
    <property type="match status" value="1"/>
</dbReference>
<dbReference type="PROSITE" id="PS50048">
    <property type="entry name" value="ZN2_CY6_FUNGAL_2"/>
    <property type="match status" value="1"/>
</dbReference>
<dbReference type="Proteomes" id="UP000826661">
    <property type="component" value="Chromosome III"/>
</dbReference>
<feature type="region of interest" description="Disordered" evidence="7">
    <location>
        <begin position="60"/>
        <end position="109"/>
    </location>
</feature>
<name>A0A8G0LAG7_9HYPO</name>
<evidence type="ECO:0000256" key="3">
    <source>
        <dbReference type="ARBA" id="ARBA00023015"/>
    </source>
</evidence>
<feature type="domain" description="Zn(2)-C6 fungal-type" evidence="8">
    <location>
        <begin position="8"/>
        <end position="45"/>
    </location>
</feature>
<dbReference type="InterPro" id="IPR007219">
    <property type="entry name" value="XnlR_reg_dom"/>
</dbReference>
<dbReference type="GO" id="GO:0000981">
    <property type="term" value="F:DNA-binding transcription factor activity, RNA polymerase II-specific"/>
    <property type="evidence" value="ECO:0007669"/>
    <property type="project" value="InterPro"/>
</dbReference>
<feature type="compositionally biased region" description="Basic and acidic residues" evidence="7">
    <location>
        <begin position="61"/>
        <end position="74"/>
    </location>
</feature>
<sequence length="687" mass="77839">MTRNLIKACLRCHERKLKCDAQQIGLPCSRCVATRGDEALESCVRVLRRPRTRRRVAKARHTVDTETLNRRNGEQEGNSSCTTPHKIESWTPPLYLGQTSSSSEDDARTPETCMIAQECEQIAKGSSLPSLEIMLEPSQTGPDLVQYHSEMHYMTIISELVDAKKSSRVTRIVVEDRKLPMATRHTQMKTTQVRVVIQGLDPLDEEYLNNKSAFSLPSKHSCEAMLQAYFSLGHPHVPILDPVEFVRSYLSGSFSLFLMQAILANAALYAPMPLLEACGFSERCEAIETYFSRASLLYQFGCERNQLRSLQGSIVLGMTAVTGSFDRDFRYWIHNAVRLAVKMGLHKSFAHKESESPTCKLYQRIWWALYIRDITLLLGGAQNMRMIHAEDNEVLTIPTPESLGDDIPACYAHLIPPLTQQQREYFIEYCRLARIATKCLSILKSHPRETLDLIQSELHLWRSSLPESLQPVHRPSHVRSDSIWHMVLMTSSYRYESMLCRILRKESEGRDLELQKKSAQAVRAAIYELDAIIGRAMAYDMLSMLPMSCISIGPTVLALHLEIVLSPSESEVVKSRSRIYIHQAIVFLQQCRDLPFMKIALDLVDWALTKQNLLSIDKLNAPPPLVASHLHQQEPFVDLDKEASGAGGENQAMANVSVFDVIERLDEFLELGAMDDTMISDLWQNIS</sequence>
<dbReference type="PANTHER" id="PTHR47171">
    <property type="entry name" value="FARA-RELATED"/>
    <property type="match status" value="1"/>
</dbReference>
<evidence type="ECO:0000256" key="2">
    <source>
        <dbReference type="ARBA" id="ARBA00022833"/>
    </source>
</evidence>
<keyword evidence="6" id="KW-0539">Nucleus</keyword>
<evidence type="ECO:0000313" key="10">
    <source>
        <dbReference type="Proteomes" id="UP000826661"/>
    </source>
</evidence>
<keyword evidence="3" id="KW-0805">Transcription regulation</keyword>
<dbReference type="SMART" id="SM00066">
    <property type="entry name" value="GAL4"/>
    <property type="match status" value="1"/>
</dbReference>
<evidence type="ECO:0000256" key="4">
    <source>
        <dbReference type="ARBA" id="ARBA00023125"/>
    </source>
</evidence>
<dbReference type="PANTHER" id="PTHR47171:SF3">
    <property type="entry name" value="FARA-RELATED"/>
    <property type="match status" value="1"/>
</dbReference>
<gene>
    <name evidence="9" type="ORF">H0G86_005901</name>
</gene>
<keyword evidence="4" id="KW-0238">DNA-binding</keyword>
<dbReference type="GO" id="GO:0006351">
    <property type="term" value="P:DNA-templated transcription"/>
    <property type="evidence" value="ECO:0007669"/>
    <property type="project" value="InterPro"/>
</dbReference>
<dbReference type="EMBL" id="CP075866">
    <property type="protein sequence ID" value="QYS98736.1"/>
    <property type="molecule type" value="Genomic_DNA"/>
</dbReference>
<keyword evidence="5" id="KW-0804">Transcription</keyword>
<dbReference type="InterPro" id="IPR052073">
    <property type="entry name" value="Amide_Lactam_Regulators"/>
</dbReference>
<accession>A0A8G0LAG7</accession>
<evidence type="ECO:0000256" key="1">
    <source>
        <dbReference type="ARBA" id="ARBA00022723"/>
    </source>
</evidence>
<evidence type="ECO:0000256" key="7">
    <source>
        <dbReference type="SAM" id="MobiDB-lite"/>
    </source>
</evidence>
<keyword evidence="2" id="KW-0862">Zinc</keyword>